<evidence type="ECO:0000313" key="2">
    <source>
        <dbReference type="EMBL" id="CAH2300596.1"/>
    </source>
</evidence>
<feature type="compositionally biased region" description="Polar residues" evidence="1">
    <location>
        <begin position="44"/>
        <end position="56"/>
    </location>
</feature>
<evidence type="ECO:0000256" key="1">
    <source>
        <dbReference type="SAM" id="MobiDB-lite"/>
    </source>
</evidence>
<protein>
    <submittedName>
        <fullName evidence="2">Uncharacterized protein</fullName>
    </submittedName>
</protein>
<keyword evidence="3" id="KW-1185">Reference proteome</keyword>
<sequence>MVDFVASLELILPPETDNEDTRQEPSHGLKNQPPPSRLQAKKQPASTPREQALLTT</sequence>
<proteinExistence type="predicted"/>
<organism evidence="2 3">
    <name type="scientific">Pelobates cultripes</name>
    <name type="common">Western spadefoot toad</name>
    <dbReference type="NCBI Taxonomy" id="61616"/>
    <lineage>
        <taxon>Eukaryota</taxon>
        <taxon>Metazoa</taxon>
        <taxon>Chordata</taxon>
        <taxon>Craniata</taxon>
        <taxon>Vertebrata</taxon>
        <taxon>Euteleostomi</taxon>
        <taxon>Amphibia</taxon>
        <taxon>Batrachia</taxon>
        <taxon>Anura</taxon>
        <taxon>Pelobatoidea</taxon>
        <taxon>Pelobatidae</taxon>
        <taxon>Pelobates</taxon>
    </lineage>
</organism>
<dbReference type="Proteomes" id="UP001295444">
    <property type="component" value="Chromosome 06"/>
</dbReference>
<reference evidence="2" key="1">
    <citation type="submission" date="2022-03" db="EMBL/GenBank/DDBJ databases">
        <authorList>
            <person name="Alioto T."/>
            <person name="Alioto T."/>
            <person name="Gomez Garrido J."/>
        </authorList>
    </citation>
    <scope>NUCLEOTIDE SEQUENCE</scope>
</reference>
<accession>A0AAD1SFH5</accession>
<feature type="region of interest" description="Disordered" evidence="1">
    <location>
        <begin position="1"/>
        <end position="56"/>
    </location>
</feature>
<dbReference type="EMBL" id="OW240917">
    <property type="protein sequence ID" value="CAH2300596.1"/>
    <property type="molecule type" value="Genomic_DNA"/>
</dbReference>
<evidence type="ECO:0000313" key="3">
    <source>
        <dbReference type="Proteomes" id="UP001295444"/>
    </source>
</evidence>
<dbReference type="AlphaFoldDB" id="A0AAD1SFH5"/>
<name>A0AAD1SFH5_PELCU</name>
<gene>
    <name evidence="2" type="ORF">PECUL_23A059226</name>
</gene>